<keyword evidence="3" id="KW-1185">Reference proteome</keyword>
<evidence type="ECO:0000313" key="3">
    <source>
        <dbReference type="Proteomes" id="UP000594480"/>
    </source>
</evidence>
<protein>
    <submittedName>
        <fullName evidence="2">Uncharacterized protein</fullName>
    </submittedName>
</protein>
<proteinExistence type="predicted"/>
<dbReference type="SUPFAM" id="SSF53474">
    <property type="entry name" value="alpha/beta-Hydrolases"/>
    <property type="match status" value="1"/>
</dbReference>
<dbReference type="KEGG" id="msf:IT882_02675"/>
<feature type="compositionally biased region" description="Polar residues" evidence="1">
    <location>
        <begin position="113"/>
        <end position="124"/>
    </location>
</feature>
<gene>
    <name evidence="2" type="ORF">IT882_02675</name>
</gene>
<accession>A0A7S8MXG2</accession>
<dbReference type="AlphaFoldDB" id="A0A7S8MXG2"/>
<evidence type="ECO:0000313" key="2">
    <source>
        <dbReference type="EMBL" id="QPE05039.1"/>
    </source>
</evidence>
<feature type="region of interest" description="Disordered" evidence="1">
    <location>
        <begin position="105"/>
        <end position="132"/>
    </location>
</feature>
<dbReference type="Proteomes" id="UP000594480">
    <property type="component" value="Chromosome"/>
</dbReference>
<evidence type="ECO:0000256" key="1">
    <source>
        <dbReference type="SAM" id="MobiDB-lite"/>
    </source>
</evidence>
<dbReference type="Gene3D" id="3.40.50.1820">
    <property type="entry name" value="alpha/beta hydrolase"/>
    <property type="match status" value="1"/>
</dbReference>
<dbReference type="EMBL" id="CP064760">
    <property type="protein sequence ID" value="QPE05039.1"/>
    <property type="molecule type" value="Genomic_DNA"/>
</dbReference>
<sequence>MKALLPNGRGRFFGVTFLSAIAAGALIGVPAVASAAPAYVLDSVTSISAISATEPLPGAVDGAADPASCLADMSSHLVRLTGSDGDPVRNPVLLVHGWLSTAMPESEAGPRPVTTSTGIANSPFSRPVEWSSDGDPAVDLRSLQQRLSELPDTSVFAFDYSSMAALWVGHTATAPALAGAIECLAQESGDTVDIVAHSMGGLALRYALGGRTREWPLMSVRSSRWRRRTRGRRSPQPCR</sequence>
<name>A0A7S8MXG2_9MICO</name>
<dbReference type="RefSeq" id="WP_195693059.1">
    <property type="nucleotide sequence ID" value="NZ_CP064760.1"/>
</dbReference>
<dbReference type="InterPro" id="IPR029058">
    <property type="entry name" value="AB_hydrolase_fold"/>
</dbReference>
<organism evidence="2 3">
    <name type="scientific">Microbacterium schleiferi</name>
    <dbReference type="NCBI Taxonomy" id="69362"/>
    <lineage>
        <taxon>Bacteria</taxon>
        <taxon>Bacillati</taxon>
        <taxon>Actinomycetota</taxon>
        <taxon>Actinomycetes</taxon>
        <taxon>Micrococcales</taxon>
        <taxon>Microbacteriaceae</taxon>
        <taxon>Microbacterium</taxon>
    </lineage>
</organism>
<reference evidence="2 3" key="1">
    <citation type="submission" date="2020-11" db="EMBL/GenBank/DDBJ databases">
        <title>Amino acid is mineralized and recycled by bacteria in oceanic microbiome.</title>
        <authorList>
            <person name="Zheng L.Y."/>
        </authorList>
    </citation>
    <scope>NUCLEOTIDE SEQUENCE [LARGE SCALE GENOMIC DNA]</scope>
    <source>
        <strain evidence="2 3">A32-1</strain>
    </source>
</reference>